<dbReference type="CDD" id="cd02440">
    <property type="entry name" value="AdoMet_MTases"/>
    <property type="match status" value="1"/>
</dbReference>
<dbReference type="GO" id="GO:0032259">
    <property type="term" value="P:methylation"/>
    <property type="evidence" value="ECO:0007669"/>
    <property type="project" value="UniProtKB-KW"/>
</dbReference>
<keyword evidence="5" id="KW-1185">Reference proteome</keyword>
<organism evidence="4 5">
    <name type="scientific">Kribbella antiqua</name>
    <dbReference type="NCBI Taxonomy" id="2512217"/>
    <lineage>
        <taxon>Bacteria</taxon>
        <taxon>Bacillati</taxon>
        <taxon>Actinomycetota</taxon>
        <taxon>Actinomycetes</taxon>
        <taxon>Propionibacteriales</taxon>
        <taxon>Kribbellaceae</taxon>
        <taxon>Kribbella</taxon>
    </lineage>
</organism>
<evidence type="ECO:0000259" key="3">
    <source>
        <dbReference type="Pfam" id="PF13649"/>
    </source>
</evidence>
<dbReference type="EMBL" id="SLWR01000003">
    <property type="protein sequence ID" value="TCO49050.1"/>
    <property type="molecule type" value="Genomic_DNA"/>
</dbReference>
<keyword evidence="1 4" id="KW-0489">Methyltransferase</keyword>
<reference evidence="4 5" key="1">
    <citation type="journal article" date="2015" name="Stand. Genomic Sci.">
        <title>Genomic Encyclopedia of Bacterial and Archaeal Type Strains, Phase III: the genomes of soil and plant-associated and newly described type strains.</title>
        <authorList>
            <person name="Whitman W.B."/>
            <person name="Woyke T."/>
            <person name="Klenk H.P."/>
            <person name="Zhou Y."/>
            <person name="Lilburn T.G."/>
            <person name="Beck B.J."/>
            <person name="De Vos P."/>
            <person name="Vandamme P."/>
            <person name="Eisen J.A."/>
            <person name="Garrity G."/>
            <person name="Hugenholtz P."/>
            <person name="Kyrpides N.C."/>
        </authorList>
    </citation>
    <scope>NUCLEOTIDE SEQUENCE [LARGE SCALE GENOMIC DNA]</scope>
    <source>
        <strain evidence="4 5">VKM Ac-2541</strain>
    </source>
</reference>
<name>A0A4V2S4P8_9ACTN</name>
<sequence>MVLGAGFGGLEDTTRLADEFGDEVHVTLIDKSEAFEMNDNISRRCGGAVRANQQQAEAWNGRESAHFVDHADRYDRQLEPFTQALLEWARLEGHHVVLDVGCGSGTSTLAAATRAGRVTGVDFSEPLVELARRRAQDAQIGNAEFVIADAQTHQFDAGTFDLVISQFGLMFFDDPVAAFTNIRRALRAGGRAAFVSWQGLAANEWLTLIADAVRRHVELPEFGGLSRGPGMFALAQPDDITTLLGAAGFEQVACHSCTPAIILGGGGGPDDSVDFLLDMGMPKGLLGFVDGDSRDDVLRTVRSELKDRYHEGVGIHLGAAAWVVTAQA</sequence>
<dbReference type="SUPFAM" id="SSF53335">
    <property type="entry name" value="S-adenosyl-L-methionine-dependent methyltransferases"/>
    <property type="match status" value="1"/>
</dbReference>
<evidence type="ECO:0000313" key="4">
    <source>
        <dbReference type="EMBL" id="TCO49050.1"/>
    </source>
</evidence>
<dbReference type="Proteomes" id="UP000295573">
    <property type="component" value="Unassembled WGS sequence"/>
</dbReference>
<proteinExistence type="predicted"/>
<accession>A0A4V2S4P8</accession>
<dbReference type="PANTHER" id="PTHR43861">
    <property type="entry name" value="TRANS-ACONITATE 2-METHYLTRANSFERASE-RELATED"/>
    <property type="match status" value="1"/>
</dbReference>
<evidence type="ECO:0000256" key="1">
    <source>
        <dbReference type="ARBA" id="ARBA00022603"/>
    </source>
</evidence>
<dbReference type="Pfam" id="PF13649">
    <property type="entry name" value="Methyltransf_25"/>
    <property type="match status" value="1"/>
</dbReference>
<comment type="caution">
    <text evidence="4">The sequence shown here is derived from an EMBL/GenBank/DDBJ whole genome shotgun (WGS) entry which is preliminary data.</text>
</comment>
<dbReference type="GO" id="GO:0008757">
    <property type="term" value="F:S-adenosylmethionine-dependent methyltransferase activity"/>
    <property type="evidence" value="ECO:0007669"/>
    <property type="project" value="InterPro"/>
</dbReference>
<dbReference type="OrthoDB" id="9777638at2"/>
<gene>
    <name evidence="4" type="ORF">EV646_10327</name>
</gene>
<dbReference type="InterPro" id="IPR029063">
    <property type="entry name" value="SAM-dependent_MTases_sf"/>
</dbReference>
<feature type="domain" description="Methyltransferase" evidence="3">
    <location>
        <begin position="97"/>
        <end position="190"/>
    </location>
</feature>
<dbReference type="AlphaFoldDB" id="A0A4V2S4P8"/>
<keyword evidence="4" id="KW-0830">Ubiquinone</keyword>
<dbReference type="Gene3D" id="3.40.50.150">
    <property type="entry name" value="Vaccinia Virus protein VP39"/>
    <property type="match status" value="1"/>
</dbReference>
<protein>
    <submittedName>
        <fullName evidence="4">Ubiquinone/menaquinone biosynthesis C-methylase UbiE</fullName>
    </submittedName>
</protein>
<keyword evidence="2" id="KW-0808">Transferase</keyword>
<dbReference type="PANTHER" id="PTHR43861:SF1">
    <property type="entry name" value="TRANS-ACONITATE 2-METHYLTRANSFERASE"/>
    <property type="match status" value="1"/>
</dbReference>
<dbReference type="RefSeq" id="WP_132146264.1">
    <property type="nucleotide sequence ID" value="NZ_SLWR01000003.1"/>
</dbReference>
<dbReference type="InterPro" id="IPR041698">
    <property type="entry name" value="Methyltransf_25"/>
</dbReference>
<evidence type="ECO:0000313" key="5">
    <source>
        <dbReference type="Proteomes" id="UP000295573"/>
    </source>
</evidence>
<evidence type="ECO:0000256" key="2">
    <source>
        <dbReference type="ARBA" id="ARBA00022679"/>
    </source>
</evidence>